<comment type="caution">
    <text evidence="8">The sequence shown here is derived from an EMBL/GenBank/DDBJ whole genome shotgun (WGS) entry which is preliminary data.</text>
</comment>
<dbReference type="PANTHER" id="PTHR34873">
    <property type="entry name" value="SSR1766 PROTEIN"/>
    <property type="match status" value="1"/>
</dbReference>
<dbReference type="Pfam" id="PF07927">
    <property type="entry name" value="HicA_toxin"/>
    <property type="match status" value="1"/>
</dbReference>
<protein>
    <recommendedName>
        <fullName evidence="10">Addiction module toxin, HicA family</fullName>
    </recommendedName>
</protein>
<dbReference type="GO" id="GO:0004519">
    <property type="term" value="F:endonuclease activity"/>
    <property type="evidence" value="ECO:0007669"/>
    <property type="project" value="UniProtKB-KW"/>
</dbReference>
<evidence type="ECO:0000256" key="3">
    <source>
        <dbReference type="ARBA" id="ARBA00022722"/>
    </source>
</evidence>
<dbReference type="Gene3D" id="3.30.920.30">
    <property type="entry name" value="Hypothetical protein"/>
    <property type="match status" value="1"/>
</dbReference>
<evidence type="ECO:0000256" key="5">
    <source>
        <dbReference type="ARBA" id="ARBA00022801"/>
    </source>
</evidence>
<keyword evidence="5" id="KW-0378">Hydrolase</keyword>
<evidence type="ECO:0000256" key="7">
    <source>
        <dbReference type="ARBA" id="ARBA00023016"/>
    </source>
</evidence>
<proteinExistence type="inferred from homology"/>
<comment type="similarity">
    <text evidence="1">Belongs to the HicA mRNA interferase family.</text>
</comment>
<sequence>MSKLSPIKARELIQLLENSGLVQVRQKGSHIRLIHKDGRKTSVPVHSGEKVGKGLLRKILRDCNISRKEFEKLR</sequence>
<evidence type="ECO:0000256" key="2">
    <source>
        <dbReference type="ARBA" id="ARBA00022649"/>
    </source>
</evidence>
<gene>
    <name evidence="8" type="ORF">A3A74_00215</name>
</gene>
<organism evidence="8 9">
    <name type="scientific">Candidatus Roizmanbacteria bacterium RIFCSPLOWO2_01_FULL_35_13</name>
    <dbReference type="NCBI Taxonomy" id="1802055"/>
    <lineage>
        <taxon>Bacteria</taxon>
        <taxon>Candidatus Roizmaniibacteriota</taxon>
    </lineage>
</organism>
<dbReference type="GO" id="GO:0016787">
    <property type="term" value="F:hydrolase activity"/>
    <property type="evidence" value="ECO:0007669"/>
    <property type="project" value="UniProtKB-KW"/>
</dbReference>
<evidence type="ECO:0000313" key="8">
    <source>
        <dbReference type="EMBL" id="OGK42052.1"/>
    </source>
</evidence>
<dbReference type="STRING" id="1802055.A3A74_00215"/>
<dbReference type="Proteomes" id="UP000179270">
    <property type="component" value="Unassembled WGS sequence"/>
</dbReference>
<evidence type="ECO:0000256" key="6">
    <source>
        <dbReference type="ARBA" id="ARBA00022884"/>
    </source>
</evidence>
<dbReference type="AlphaFoldDB" id="A0A1F7IFC3"/>
<keyword evidence="3" id="KW-0540">Nuclease</keyword>
<keyword evidence="2" id="KW-1277">Toxin-antitoxin system</keyword>
<evidence type="ECO:0000256" key="1">
    <source>
        <dbReference type="ARBA" id="ARBA00006620"/>
    </source>
</evidence>
<keyword evidence="4" id="KW-0255">Endonuclease</keyword>
<name>A0A1F7IFC3_9BACT</name>
<accession>A0A1F7IFC3</accession>
<dbReference type="PANTHER" id="PTHR34873:SF3">
    <property type="entry name" value="ADDICTION MODULE TOXIN, HICA FAMILY"/>
    <property type="match status" value="1"/>
</dbReference>
<dbReference type="InterPro" id="IPR012933">
    <property type="entry name" value="HicA_mRNA_interferase"/>
</dbReference>
<dbReference type="GO" id="GO:0003729">
    <property type="term" value="F:mRNA binding"/>
    <property type="evidence" value="ECO:0007669"/>
    <property type="project" value="InterPro"/>
</dbReference>
<keyword evidence="6" id="KW-0694">RNA-binding</keyword>
<reference evidence="8 9" key="1">
    <citation type="journal article" date="2016" name="Nat. Commun.">
        <title>Thousands of microbial genomes shed light on interconnected biogeochemical processes in an aquifer system.</title>
        <authorList>
            <person name="Anantharaman K."/>
            <person name="Brown C.T."/>
            <person name="Hug L.A."/>
            <person name="Sharon I."/>
            <person name="Castelle C.J."/>
            <person name="Probst A.J."/>
            <person name="Thomas B.C."/>
            <person name="Singh A."/>
            <person name="Wilkins M.J."/>
            <person name="Karaoz U."/>
            <person name="Brodie E.L."/>
            <person name="Williams K.H."/>
            <person name="Hubbard S.S."/>
            <person name="Banfield J.F."/>
        </authorList>
    </citation>
    <scope>NUCLEOTIDE SEQUENCE [LARGE SCALE GENOMIC DNA]</scope>
</reference>
<dbReference type="SUPFAM" id="SSF54786">
    <property type="entry name" value="YcfA/nrd intein domain"/>
    <property type="match status" value="1"/>
</dbReference>
<evidence type="ECO:0008006" key="10">
    <source>
        <dbReference type="Google" id="ProtNLM"/>
    </source>
</evidence>
<evidence type="ECO:0000256" key="4">
    <source>
        <dbReference type="ARBA" id="ARBA00022759"/>
    </source>
</evidence>
<dbReference type="InterPro" id="IPR038570">
    <property type="entry name" value="HicA_sf"/>
</dbReference>
<evidence type="ECO:0000313" key="9">
    <source>
        <dbReference type="Proteomes" id="UP000179270"/>
    </source>
</evidence>
<keyword evidence="7" id="KW-0346">Stress response</keyword>
<dbReference type="EMBL" id="MGAF01000012">
    <property type="protein sequence ID" value="OGK42052.1"/>
    <property type="molecule type" value="Genomic_DNA"/>
</dbReference>